<proteinExistence type="predicted"/>
<dbReference type="EMBL" id="MU005632">
    <property type="protein sequence ID" value="KAF2676636.1"/>
    <property type="molecule type" value="Genomic_DNA"/>
</dbReference>
<feature type="signal peptide" evidence="1">
    <location>
        <begin position="1"/>
        <end position="20"/>
    </location>
</feature>
<evidence type="ECO:0000313" key="3">
    <source>
        <dbReference type="Proteomes" id="UP000799291"/>
    </source>
</evidence>
<keyword evidence="3" id="KW-1185">Reference proteome</keyword>
<feature type="chain" id="PRO_5026153830" evidence="1">
    <location>
        <begin position="21"/>
        <end position="180"/>
    </location>
</feature>
<reference evidence="2" key="1">
    <citation type="journal article" date="2020" name="Stud. Mycol.">
        <title>101 Dothideomycetes genomes: a test case for predicting lifestyles and emergence of pathogens.</title>
        <authorList>
            <person name="Haridas S."/>
            <person name="Albert R."/>
            <person name="Binder M."/>
            <person name="Bloem J."/>
            <person name="Labutti K."/>
            <person name="Salamov A."/>
            <person name="Andreopoulos B."/>
            <person name="Baker S."/>
            <person name="Barry K."/>
            <person name="Bills G."/>
            <person name="Bluhm B."/>
            <person name="Cannon C."/>
            <person name="Castanera R."/>
            <person name="Culley D."/>
            <person name="Daum C."/>
            <person name="Ezra D."/>
            <person name="Gonzalez J."/>
            <person name="Henrissat B."/>
            <person name="Kuo A."/>
            <person name="Liang C."/>
            <person name="Lipzen A."/>
            <person name="Lutzoni F."/>
            <person name="Magnuson J."/>
            <person name="Mondo S."/>
            <person name="Nolan M."/>
            <person name="Ohm R."/>
            <person name="Pangilinan J."/>
            <person name="Park H.-J."/>
            <person name="Ramirez L."/>
            <person name="Alfaro M."/>
            <person name="Sun H."/>
            <person name="Tritt A."/>
            <person name="Yoshinaga Y."/>
            <person name="Zwiers L.-H."/>
            <person name="Turgeon B."/>
            <person name="Goodwin S."/>
            <person name="Spatafora J."/>
            <person name="Crous P."/>
            <person name="Grigoriev I."/>
        </authorList>
    </citation>
    <scope>NUCLEOTIDE SEQUENCE</scope>
    <source>
        <strain evidence="2">CBS 122367</strain>
    </source>
</reference>
<dbReference type="InterPro" id="IPR021833">
    <property type="entry name" value="DUF3425"/>
</dbReference>
<evidence type="ECO:0000256" key="1">
    <source>
        <dbReference type="SAM" id="SignalP"/>
    </source>
</evidence>
<name>A0A6G1IEJ3_9PLEO</name>
<dbReference type="OrthoDB" id="2245989at2759"/>
<gene>
    <name evidence="2" type="ORF">K458DRAFT_379699</name>
</gene>
<dbReference type="Proteomes" id="UP000799291">
    <property type="component" value="Unassembled WGS sequence"/>
</dbReference>
<dbReference type="Pfam" id="PF11905">
    <property type="entry name" value="DUF3425"/>
    <property type="match status" value="1"/>
</dbReference>
<keyword evidence="1" id="KW-0732">Signal</keyword>
<protein>
    <submittedName>
        <fullName evidence="2">Uncharacterized protein</fullName>
    </submittedName>
</protein>
<sequence>MGTPRTDLLLGLVQLNVLRALIVNIDVLGMSAAEMHDNALSPFSTAGTWHTPHAEARLPAALMPTSLQRSVCHHPWLDLLPIPKLRDNLLQAANSLDEDELCHDLCGYQIAADGLSGVIVWKDPWDPAGWEITGTFLRRWGWVLKDCWDLFQSTNYWRARRGESRLSRAVWALACKEIKP</sequence>
<evidence type="ECO:0000313" key="2">
    <source>
        <dbReference type="EMBL" id="KAF2676636.1"/>
    </source>
</evidence>
<accession>A0A6G1IEJ3</accession>
<dbReference type="PANTHER" id="PTHR38116">
    <property type="entry name" value="CHROMOSOME 7, WHOLE GENOME SHOTGUN SEQUENCE"/>
    <property type="match status" value="1"/>
</dbReference>
<dbReference type="AlphaFoldDB" id="A0A6G1IEJ3"/>
<organism evidence="2 3">
    <name type="scientific">Lentithecium fluviatile CBS 122367</name>
    <dbReference type="NCBI Taxonomy" id="1168545"/>
    <lineage>
        <taxon>Eukaryota</taxon>
        <taxon>Fungi</taxon>
        <taxon>Dikarya</taxon>
        <taxon>Ascomycota</taxon>
        <taxon>Pezizomycotina</taxon>
        <taxon>Dothideomycetes</taxon>
        <taxon>Pleosporomycetidae</taxon>
        <taxon>Pleosporales</taxon>
        <taxon>Massarineae</taxon>
        <taxon>Lentitheciaceae</taxon>
        <taxon>Lentithecium</taxon>
    </lineage>
</organism>
<dbReference type="PANTHER" id="PTHR38116:SF1">
    <property type="entry name" value="BZIP DOMAIN-CONTAINING PROTEIN"/>
    <property type="match status" value="1"/>
</dbReference>